<sequence>MKISMMGILALMSLPLAAEPLNLAVASNFAAPMQAIIKGFEEKTGQQVRMSLGASGKFVAQIHHGAPFDIFFSADQAKPLALLEAGYGASDTVKTYAIGSLALWSANPDTDVRQQLQQASFRKLALANPKLAPYGSAAVSVLQQLNLVDATQSKWVQGENIAQTFQFVQSGNAELGFVALSQLIGKAQNARNLWIIPTNLYPAIRQDRVVLKKSAQKPAVKAFLDYLQQAQPRQIITKHGYALPEEVKNAL</sequence>
<protein>
    <submittedName>
        <fullName evidence="5">Molybdate ABC transporter substrate-binding protein</fullName>
    </submittedName>
</protein>
<keyword evidence="3 4" id="KW-0732">Signal</keyword>
<proteinExistence type="inferred from homology"/>
<evidence type="ECO:0000256" key="3">
    <source>
        <dbReference type="ARBA" id="ARBA00022729"/>
    </source>
</evidence>
<dbReference type="InterPro" id="IPR044084">
    <property type="entry name" value="AvModA-like_subst-bd"/>
</dbReference>
<feature type="signal peptide" evidence="4">
    <location>
        <begin position="1"/>
        <end position="18"/>
    </location>
</feature>
<comment type="caution">
    <text evidence="5">The sequence shown here is derived from an EMBL/GenBank/DDBJ whole genome shotgun (WGS) entry which is preliminary data.</text>
</comment>
<dbReference type="InterPro" id="IPR050682">
    <property type="entry name" value="ModA/WtpA"/>
</dbReference>
<dbReference type="SUPFAM" id="SSF53850">
    <property type="entry name" value="Periplasmic binding protein-like II"/>
    <property type="match status" value="1"/>
</dbReference>
<organism evidence="5 6">
    <name type="scientific">Bowmanella yangjiangensis</name>
    <dbReference type="NCBI Taxonomy" id="2811230"/>
    <lineage>
        <taxon>Bacteria</taxon>
        <taxon>Pseudomonadati</taxon>
        <taxon>Pseudomonadota</taxon>
        <taxon>Gammaproteobacteria</taxon>
        <taxon>Alteromonadales</taxon>
        <taxon>Alteromonadaceae</taxon>
        <taxon>Bowmanella</taxon>
    </lineage>
</organism>
<evidence type="ECO:0000256" key="4">
    <source>
        <dbReference type="SAM" id="SignalP"/>
    </source>
</evidence>
<dbReference type="EMBL" id="JAFKCS010000031">
    <property type="protein sequence ID" value="MBN7822148.1"/>
    <property type="molecule type" value="Genomic_DNA"/>
</dbReference>
<dbReference type="InterPro" id="IPR005950">
    <property type="entry name" value="ModA"/>
</dbReference>
<dbReference type="NCBIfam" id="TIGR01256">
    <property type="entry name" value="modA"/>
    <property type="match status" value="1"/>
</dbReference>
<evidence type="ECO:0000256" key="1">
    <source>
        <dbReference type="ARBA" id="ARBA00009175"/>
    </source>
</evidence>
<dbReference type="CDD" id="cd13539">
    <property type="entry name" value="PBP2_AvModA"/>
    <property type="match status" value="1"/>
</dbReference>
<name>A0ABS3CYE2_9ALTE</name>
<reference evidence="5 6" key="1">
    <citation type="submission" date="2021-03" db="EMBL/GenBank/DDBJ databases">
        <title>novel species isolated from a fishpond in China.</title>
        <authorList>
            <person name="Lu H."/>
            <person name="Cai Z."/>
        </authorList>
    </citation>
    <scope>NUCLEOTIDE SEQUENCE [LARGE SCALE GENOMIC DNA]</scope>
    <source>
        <strain evidence="5 6">Y57</strain>
    </source>
</reference>
<keyword evidence="2" id="KW-0479">Metal-binding</keyword>
<dbReference type="PANTHER" id="PTHR30632:SF14">
    <property type="entry name" value="TUNGSTATE_MOLYBDATE_CHROMATE-BINDING PROTEIN MODA"/>
    <property type="match status" value="1"/>
</dbReference>
<dbReference type="Pfam" id="PF13531">
    <property type="entry name" value="SBP_bac_11"/>
    <property type="match status" value="1"/>
</dbReference>
<dbReference type="RefSeq" id="WP_206596099.1">
    <property type="nucleotide sequence ID" value="NZ_JAFKCS010000031.1"/>
</dbReference>
<gene>
    <name evidence="5" type="primary">modA</name>
    <name evidence="5" type="ORF">J0A65_19950</name>
</gene>
<keyword evidence="6" id="KW-1185">Reference proteome</keyword>
<dbReference type="Proteomes" id="UP000663992">
    <property type="component" value="Unassembled WGS sequence"/>
</dbReference>
<comment type="similarity">
    <text evidence="1">Belongs to the bacterial solute-binding protein ModA family.</text>
</comment>
<evidence type="ECO:0000313" key="5">
    <source>
        <dbReference type="EMBL" id="MBN7822148.1"/>
    </source>
</evidence>
<feature type="chain" id="PRO_5045952848" evidence="4">
    <location>
        <begin position="19"/>
        <end position="251"/>
    </location>
</feature>
<evidence type="ECO:0000256" key="2">
    <source>
        <dbReference type="ARBA" id="ARBA00022723"/>
    </source>
</evidence>
<dbReference type="PIRSF" id="PIRSF004846">
    <property type="entry name" value="ModA"/>
    <property type="match status" value="1"/>
</dbReference>
<evidence type="ECO:0000313" key="6">
    <source>
        <dbReference type="Proteomes" id="UP000663992"/>
    </source>
</evidence>
<accession>A0ABS3CYE2</accession>
<dbReference type="PANTHER" id="PTHR30632">
    <property type="entry name" value="MOLYBDATE-BINDING PERIPLASMIC PROTEIN"/>
    <property type="match status" value="1"/>
</dbReference>
<dbReference type="Gene3D" id="3.40.190.10">
    <property type="entry name" value="Periplasmic binding protein-like II"/>
    <property type="match status" value="2"/>
</dbReference>